<gene>
    <name evidence="6" type="ORF">TOPH_07219</name>
</gene>
<comment type="caution">
    <text evidence="6">The sequence shown here is derived from an EMBL/GenBank/DDBJ whole genome shotgun (WGS) entry which is preliminary data.</text>
</comment>
<accession>A0A0L0N276</accession>
<evidence type="ECO:0000256" key="4">
    <source>
        <dbReference type="ARBA" id="ARBA00023136"/>
    </source>
</evidence>
<dbReference type="PANTHER" id="PTHR31465:SF1">
    <property type="entry name" value="PROTEIN RTA1-RELATED"/>
    <property type="match status" value="1"/>
</dbReference>
<dbReference type="PANTHER" id="PTHR31465">
    <property type="entry name" value="PROTEIN RTA1-RELATED"/>
    <property type="match status" value="1"/>
</dbReference>
<feature type="transmembrane region" description="Helical" evidence="5">
    <location>
        <begin position="34"/>
        <end position="54"/>
    </location>
</feature>
<dbReference type="STRING" id="1163406.A0A0L0N276"/>
<name>A0A0L0N276_TOLOC</name>
<dbReference type="Pfam" id="PF04479">
    <property type="entry name" value="RTA1"/>
    <property type="match status" value="1"/>
</dbReference>
<sequence length="87" mass="9897">MAVYVSSILIMFRCFYRASEFSEGIDGYPFRTEWLFWVFESLPMIGAISIFCIYHPSRFMAQEGVVAPKAPQSHSLTIPPVKEANQG</sequence>
<keyword evidence="3 5" id="KW-1133">Transmembrane helix</keyword>
<dbReference type="GO" id="GO:0016020">
    <property type="term" value="C:membrane"/>
    <property type="evidence" value="ECO:0007669"/>
    <property type="project" value="UniProtKB-SubCell"/>
</dbReference>
<keyword evidence="2 5" id="KW-0812">Transmembrane</keyword>
<evidence type="ECO:0000256" key="5">
    <source>
        <dbReference type="SAM" id="Phobius"/>
    </source>
</evidence>
<evidence type="ECO:0000313" key="6">
    <source>
        <dbReference type="EMBL" id="KND88131.1"/>
    </source>
</evidence>
<dbReference type="InterPro" id="IPR007568">
    <property type="entry name" value="RTA1"/>
</dbReference>
<keyword evidence="4 5" id="KW-0472">Membrane</keyword>
<reference evidence="6 7" key="1">
    <citation type="journal article" date="2015" name="BMC Genomics">
        <title>The genome of the truffle-parasite Tolypocladium ophioglossoides and the evolution of antifungal peptaibiotics.</title>
        <authorList>
            <person name="Quandt C.A."/>
            <person name="Bushley K.E."/>
            <person name="Spatafora J.W."/>
        </authorList>
    </citation>
    <scope>NUCLEOTIDE SEQUENCE [LARGE SCALE GENOMIC DNA]</scope>
    <source>
        <strain evidence="6 7">CBS 100239</strain>
    </source>
</reference>
<dbReference type="AlphaFoldDB" id="A0A0L0N276"/>
<protein>
    <submittedName>
        <fullName evidence="6">Uncharacterized protein</fullName>
    </submittedName>
</protein>
<dbReference type="Proteomes" id="UP000036947">
    <property type="component" value="Unassembled WGS sequence"/>
</dbReference>
<dbReference type="EMBL" id="LFRF01000028">
    <property type="protein sequence ID" value="KND88131.1"/>
    <property type="molecule type" value="Genomic_DNA"/>
</dbReference>
<evidence type="ECO:0000256" key="1">
    <source>
        <dbReference type="ARBA" id="ARBA00004141"/>
    </source>
</evidence>
<keyword evidence="7" id="KW-1185">Reference proteome</keyword>
<evidence type="ECO:0000256" key="3">
    <source>
        <dbReference type="ARBA" id="ARBA00022989"/>
    </source>
</evidence>
<evidence type="ECO:0000313" key="7">
    <source>
        <dbReference type="Proteomes" id="UP000036947"/>
    </source>
</evidence>
<comment type="subcellular location">
    <subcellularLocation>
        <location evidence="1">Membrane</location>
        <topology evidence="1">Multi-pass membrane protein</topology>
    </subcellularLocation>
</comment>
<dbReference type="OrthoDB" id="3358017at2759"/>
<organism evidence="6 7">
    <name type="scientific">Tolypocladium ophioglossoides (strain CBS 100239)</name>
    <name type="common">Snaketongue truffleclub</name>
    <name type="synonym">Elaphocordyceps ophioglossoides</name>
    <dbReference type="NCBI Taxonomy" id="1163406"/>
    <lineage>
        <taxon>Eukaryota</taxon>
        <taxon>Fungi</taxon>
        <taxon>Dikarya</taxon>
        <taxon>Ascomycota</taxon>
        <taxon>Pezizomycotina</taxon>
        <taxon>Sordariomycetes</taxon>
        <taxon>Hypocreomycetidae</taxon>
        <taxon>Hypocreales</taxon>
        <taxon>Ophiocordycipitaceae</taxon>
        <taxon>Tolypocladium</taxon>
    </lineage>
</organism>
<proteinExistence type="predicted"/>
<evidence type="ECO:0000256" key="2">
    <source>
        <dbReference type="ARBA" id="ARBA00022692"/>
    </source>
</evidence>